<dbReference type="PROSITE" id="PS50076">
    <property type="entry name" value="DNAJ_2"/>
    <property type="match status" value="1"/>
</dbReference>
<dbReference type="FunFam" id="2.60.260.20:FF:000005">
    <property type="entry name" value="Chaperone protein dnaJ 1, mitochondrial"/>
    <property type="match status" value="1"/>
</dbReference>
<dbReference type="Pfam" id="PF00226">
    <property type="entry name" value="DnaJ"/>
    <property type="match status" value="1"/>
</dbReference>
<evidence type="ECO:0000313" key="10">
    <source>
        <dbReference type="EMBL" id="CAF3718548.1"/>
    </source>
</evidence>
<protein>
    <recommendedName>
        <fullName evidence="7">J domain-containing protein</fullName>
    </recommendedName>
</protein>
<sequence length="484" mass="54430">MYVCSNCIIRLSFATYPYVKCFVTNNHLWMTKRLLTVGIHSPIKSLLLSNNNNYVSNILAVFSISRTIHTSSIKHKKDYYEVLGVSKSSTAKEIKKAYYQLAKQYHPDTTKDNKDPNVAKKFQEVSEAYEVLSDDGKRQQYDMYGMSRDPFGAAPRRGPGPDPGQDFKGYEYYQSQVDPEELFRKIFGDAFHRGGFGTQNSMNDQDDNIFGKQGINQLVLDLSFEESVRGCNKNVNLNIVDVCKETVQTGPFFMRSTCRTCHGSRETIPKPCSECNGKGKTAQKKQTSISIPAGVEDGQTMRLNLGVQEVFITFRVKASDKFRRDKEDIHSEISVSIAQCALGGTIKVPGIHEDHLLQVPAGTQSHQRFRLIGKGIKRIHSPGTGDHYVHIKIKVPTRLSLEQKALMLSYAENDKDIEGTVNGLTQTKTGNRVINEDDYPLLKSIRSALLNLPIGSKKVADNIDEKETDTRPRKTRKKTEQKSG</sequence>
<keyword evidence="3" id="KW-0863">Zinc-finger</keyword>
<dbReference type="InterPro" id="IPR036869">
    <property type="entry name" value="J_dom_sf"/>
</dbReference>
<dbReference type="OrthoDB" id="10256793at2759"/>
<dbReference type="GO" id="GO:0051082">
    <property type="term" value="F:unfolded protein binding"/>
    <property type="evidence" value="ECO:0007669"/>
    <property type="project" value="InterPro"/>
</dbReference>
<dbReference type="GO" id="GO:0043066">
    <property type="term" value="P:negative regulation of apoptotic process"/>
    <property type="evidence" value="ECO:0007669"/>
    <property type="project" value="TreeGrafter"/>
</dbReference>
<name>A0A814CMP7_9BILA</name>
<evidence type="ECO:0000256" key="4">
    <source>
        <dbReference type="ARBA" id="ARBA00022833"/>
    </source>
</evidence>
<dbReference type="EMBL" id="CAJOBA010008102">
    <property type="protein sequence ID" value="CAF3820268.1"/>
    <property type="molecule type" value="Genomic_DNA"/>
</dbReference>
<dbReference type="EMBL" id="CAJNOQ010002153">
    <property type="protein sequence ID" value="CAF0942101.1"/>
    <property type="molecule type" value="Genomic_DNA"/>
</dbReference>
<organism evidence="8 12">
    <name type="scientific">Didymodactylos carnosus</name>
    <dbReference type="NCBI Taxonomy" id="1234261"/>
    <lineage>
        <taxon>Eukaryota</taxon>
        <taxon>Metazoa</taxon>
        <taxon>Spiralia</taxon>
        <taxon>Gnathifera</taxon>
        <taxon>Rotifera</taxon>
        <taxon>Eurotatoria</taxon>
        <taxon>Bdelloidea</taxon>
        <taxon>Philodinida</taxon>
        <taxon>Philodinidae</taxon>
        <taxon>Didymodactylos</taxon>
    </lineage>
</organism>
<dbReference type="PRINTS" id="PR00625">
    <property type="entry name" value="JDOMAIN"/>
</dbReference>
<feature type="domain" description="J" evidence="7">
    <location>
        <begin position="78"/>
        <end position="145"/>
    </location>
</feature>
<dbReference type="Proteomes" id="UP000663829">
    <property type="component" value="Unassembled WGS sequence"/>
</dbReference>
<keyword evidence="2" id="KW-0677">Repeat</keyword>
<gene>
    <name evidence="8" type="ORF">GPM918_LOCUS10767</name>
    <name evidence="9" type="ORF">OVA965_LOCUS17074</name>
    <name evidence="10" type="ORF">SRO942_LOCUS10770</name>
    <name evidence="11" type="ORF">TMI583_LOCUS17082</name>
</gene>
<dbReference type="InterPro" id="IPR036410">
    <property type="entry name" value="HSP_DnaJ_Cys-rich_dom_sf"/>
</dbReference>
<dbReference type="Pfam" id="PF01556">
    <property type="entry name" value="DnaJ_C"/>
    <property type="match status" value="1"/>
</dbReference>
<dbReference type="PANTHER" id="PTHR44145">
    <property type="entry name" value="DNAJ HOMOLOG SUBFAMILY A MEMBER 3, MITOCHONDRIAL"/>
    <property type="match status" value="1"/>
</dbReference>
<keyword evidence="12" id="KW-1185">Reference proteome</keyword>
<evidence type="ECO:0000313" key="12">
    <source>
        <dbReference type="Proteomes" id="UP000663829"/>
    </source>
</evidence>
<feature type="region of interest" description="Disordered" evidence="6">
    <location>
        <begin position="460"/>
        <end position="484"/>
    </location>
</feature>
<dbReference type="Proteomes" id="UP000682733">
    <property type="component" value="Unassembled WGS sequence"/>
</dbReference>
<dbReference type="CDD" id="cd10747">
    <property type="entry name" value="DnaJ_C"/>
    <property type="match status" value="1"/>
</dbReference>
<dbReference type="CDD" id="cd06257">
    <property type="entry name" value="DnaJ"/>
    <property type="match status" value="1"/>
</dbReference>
<evidence type="ECO:0000313" key="8">
    <source>
        <dbReference type="EMBL" id="CAF0942101.1"/>
    </source>
</evidence>
<dbReference type="Proteomes" id="UP000677228">
    <property type="component" value="Unassembled WGS sequence"/>
</dbReference>
<evidence type="ECO:0000256" key="5">
    <source>
        <dbReference type="ARBA" id="ARBA00023186"/>
    </source>
</evidence>
<dbReference type="Gene3D" id="6.20.20.10">
    <property type="match status" value="1"/>
</dbReference>
<keyword evidence="4" id="KW-0862">Zinc</keyword>
<dbReference type="CDD" id="cd10719">
    <property type="entry name" value="DnaJ_zf"/>
    <property type="match status" value="1"/>
</dbReference>
<evidence type="ECO:0000256" key="1">
    <source>
        <dbReference type="ARBA" id="ARBA00022723"/>
    </source>
</evidence>
<comment type="caution">
    <text evidence="8">The sequence shown here is derived from an EMBL/GenBank/DDBJ whole genome shotgun (WGS) entry which is preliminary data.</text>
</comment>
<dbReference type="GO" id="GO:0006457">
    <property type="term" value="P:protein folding"/>
    <property type="evidence" value="ECO:0007669"/>
    <property type="project" value="InterPro"/>
</dbReference>
<dbReference type="InterPro" id="IPR002939">
    <property type="entry name" value="DnaJ_C"/>
</dbReference>
<evidence type="ECO:0000313" key="9">
    <source>
        <dbReference type="EMBL" id="CAF1053841.1"/>
    </source>
</evidence>
<accession>A0A814CMP7</accession>
<evidence type="ECO:0000313" key="11">
    <source>
        <dbReference type="EMBL" id="CAF3820268.1"/>
    </source>
</evidence>
<evidence type="ECO:0000256" key="2">
    <source>
        <dbReference type="ARBA" id="ARBA00022737"/>
    </source>
</evidence>
<evidence type="ECO:0000256" key="6">
    <source>
        <dbReference type="SAM" id="MobiDB-lite"/>
    </source>
</evidence>
<evidence type="ECO:0000259" key="7">
    <source>
        <dbReference type="PROSITE" id="PS50076"/>
    </source>
</evidence>
<dbReference type="GO" id="GO:0008270">
    <property type="term" value="F:zinc ion binding"/>
    <property type="evidence" value="ECO:0007669"/>
    <property type="project" value="UniProtKB-KW"/>
</dbReference>
<dbReference type="SMART" id="SM00271">
    <property type="entry name" value="DnaJ"/>
    <property type="match status" value="1"/>
</dbReference>
<keyword evidence="1" id="KW-0479">Metal-binding</keyword>
<dbReference type="InterPro" id="IPR001305">
    <property type="entry name" value="HSP_DnaJ_Cys-rich_dom"/>
</dbReference>
<dbReference type="PANTHER" id="PTHR44145:SF3">
    <property type="entry name" value="DNAJ HOMOLOG SUBFAMILY A MEMBER 3, MITOCHONDRIAL"/>
    <property type="match status" value="1"/>
</dbReference>
<dbReference type="Gene3D" id="1.10.287.110">
    <property type="entry name" value="DnaJ domain"/>
    <property type="match status" value="1"/>
</dbReference>
<dbReference type="InterPro" id="IPR001623">
    <property type="entry name" value="DnaJ_domain"/>
</dbReference>
<dbReference type="SUPFAM" id="SSF57938">
    <property type="entry name" value="DnaJ/Hsp40 cysteine-rich domain"/>
    <property type="match status" value="1"/>
</dbReference>
<dbReference type="InterPro" id="IPR051938">
    <property type="entry name" value="Apopto_cytoskel_mod"/>
</dbReference>
<dbReference type="Proteomes" id="UP000681722">
    <property type="component" value="Unassembled WGS sequence"/>
</dbReference>
<dbReference type="GO" id="GO:0031072">
    <property type="term" value="F:heat shock protein binding"/>
    <property type="evidence" value="ECO:0007669"/>
    <property type="project" value="InterPro"/>
</dbReference>
<dbReference type="SUPFAM" id="SSF49493">
    <property type="entry name" value="HSP40/DnaJ peptide-binding domain"/>
    <property type="match status" value="2"/>
</dbReference>
<dbReference type="AlphaFoldDB" id="A0A814CMP7"/>
<dbReference type="InterPro" id="IPR008971">
    <property type="entry name" value="HSP40/DnaJ_pept-bd"/>
</dbReference>
<dbReference type="EMBL" id="CAJOBC010002154">
    <property type="protein sequence ID" value="CAF3718548.1"/>
    <property type="molecule type" value="Genomic_DNA"/>
</dbReference>
<dbReference type="SUPFAM" id="SSF46565">
    <property type="entry name" value="Chaperone J-domain"/>
    <property type="match status" value="1"/>
</dbReference>
<proteinExistence type="predicted"/>
<dbReference type="GO" id="GO:0007005">
    <property type="term" value="P:mitochondrion organization"/>
    <property type="evidence" value="ECO:0007669"/>
    <property type="project" value="TreeGrafter"/>
</dbReference>
<keyword evidence="5" id="KW-0143">Chaperone</keyword>
<dbReference type="PROSITE" id="PS00636">
    <property type="entry name" value="DNAJ_1"/>
    <property type="match status" value="1"/>
</dbReference>
<reference evidence="8" key="1">
    <citation type="submission" date="2021-02" db="EMBL/GenBank/DDBJ databases">
        <authorList>
            <person name="Nowell W R."/>
        </authorList>
    </citation>
    <scope>NUCLEOTIDE SEQUENCE</scope>
</reference>
<dbReference type="Gene3D" id="2.60.260.20">
    <property type="entry name" value="Urease metallochaperone UreE, N-terminal domain"/>
    <property type="match status" value="2"/>
</dbReference>
<dbReference type="InterPro" id="IPR018253">
    <property type="entry name" value="DnaJ_domain_CS"/>
</dbReference>
<dbReference type="GO" id="GO:0005739">
    <property type="term" value="C:mitochondrion"/>
    <property type="evidence" value="ECO:0007669"/>
    <property type="project" value="TreeGrafter"/>
</dbReference>
<dbReference type="EMBL" id="CAJNOK010008090">
    <property type="protein sequence ID" value="CAF1053841.1"/>
    <property type="molecule type" value="Genomic_DNA"/>
</dbReference>
<evidence type="ECO:0000256" key="3">
    <source>
        <dbReference type="ARBA" id="ARBA00022771"/>
    </source>
</evidence>